<protein>
    <recommendedName>
        <fullName evidence="4">Bromo domain-containing protein</fullName>
    </recommendedName>
</protein>
<dbReference type="GO" id="GO:0006325">
    <property type="term" value="P:chromatin organization"/>
    <property type="evidence" value="ECO:0007669"/>
    <property type="project" value="UniProtKB-ARBA"/>
</dbReference>
<evidence type="ECO:0000313" key="6">
    <source>
        <dbReference type="Proteomes" id="UP000242287"/>
    </source>
</evidence>
<dbReference type="SUPFAM" id="SSF47370">
    <property type="entry name" value="Bromodomain"/>
    <property type="match status" value="1"/>
</dbReference>
<sequence length="602" mass="67438">MNGQASRASQLLQPEPSLLSNIESLLLVQAVWELGGNAWNAIAKLLSKHPLLSRPKSFFTPQSCHDLYIKLVNDTQLQWSAPENLMLAQKFYQLRLGELRSLIVVEEARFKGILAEIEAIRSGKWDEMLELEISKSMPEIPPPLESVADQLFAGSNSSSITDTSPLFRIRDGPHEGSSKHAKVEQQTISTDTETKTVSDTDNDDPWRSQMDLDVHVTAEEYSPREATLSEHKSEKSAAEGTNEFIEQFTSGGDRTPSPRRVQRQEEEEEEEGTIRPEEEEAEQDIDTEGHHTPGVRLSSLPPATEAKDIGEAQIITDEQSPQVDQEDEGATPTEDGLQPPVRRSSRRHRPSVSSAPAIPNKGTRSRKPRRISVTADTLSGPTDPEHGINVETDIVVESTHADQEHAHSPRTSDGGYQRSEGDNSQYLNVYVNLIEPAKRKASVMEGPESPRDRKRPRDDSEPVEDEEPGPSYAINRGRRRGDKTEEQVALKRFQNVIGMLHSQISQHRNGNIFHNPIKISEASDYHDIVKRPIDLKTIKAKVKDGLIANSLEYQRDIFLMFANAMMYNVPGSDVHAMAEDMMLESEALINSFRQTEGLVRRF</sequence>
<dbReference type="PROSITE" id="PS50014">
    <property type="entry name" value="BROMODOMAIN_2"/>
    <property type="match status" value="1"/>
</dbReference>
<dbReference type="Proteomes" id="UP000242287">
    <property type="component" value="Unassembled WGS sequence"/>
</dbReference>
<feature type="compositionally biased region" description="Acidic residues" evidence="3">
    <location>
        <begin position="265"/>
        <end position="286"/>
    </location>
</feature>
<evidence type="ECO:0000313" key="5">
    <source>
        <dbReference type="EMBL" id="PFH52761.1"/>
    </source>
</evidence>
<dbReference type="Pfam" id="PF00439">
    <property type="entry name" value="Bromodomain"/>
    <property type="match status" value="1"/>
</dbReference>
<dbReference type="PRINTS" id="PR00503">
    <property type="entry name" value="BROMODOMAIN"/>
</dbReference>
<dbReference type="SMART" id="SM00297">
    <property type="entry name" value="BROMO"/>
    <property type="match status" value="1"/>
</dbReference>
<feature type="region of interest" description="Disordered" evidence="3">
    <location>
        <begin position="220"/>
        <end position="422"/>
    </location>
</feature>
<evidence type="ECO:0000256" key="2">
    <source>
        <dbReference type="PROSITE-ProRule" id="PRU00035"/>
    </source>
</evidence>
<feature type="compositionally biased region" description="Basic and acidic residues" evidence="3">
    <location>
        <begin position="168"/>
        <end position="183"/>
    </location>
</feature>
<keyword evidence="6" id="KW-1185">Reference proteome</keyword>
<dbReference type="InterPro" id="IPR001487">
    <property type="entry name" value="Bromodomain"/>
</dbReference>
<dbReference type="EMBL" id="KZ301977">
    <property type="protein sequence ID" value="PFH52761.1"/>
    <property type="molecule type" value="Genomic_DNA"/>
</dbReference>
<feature type="compositionally biased region" description="Basic and acidic residues" evidence="3">
    <location>
        <begin position="220"/>
        <end position="237"/>
    </location>
</feature>
<feature type="domain" description="Bromo" evidence="4">
    <location>
        <begin position="505"/>
        <end position="575"/>
    </location>
</feature>
<proteinExistence type="predicted"/>
<name>A0A2A9NWL9_9AGAR</name>
<evidence type="ECO:0000256" key="3">
    <source>
        <dbReference type="SAM" id="MobiDB-lite"/>
    </source>
</evidence>
<gene>
    <name evidence="5" type="ORF">AMATHDRAFT_1808</name>
</gene>
<dbReference type="STRING" id="703135.A0A2A9NWL9"/>
<dbReference type="Gene3D" id="1.20.920.10">
    <property type="entry name" value="Bromodomain-like"/>
    <property type="match status" value="1"/>
</dbReference>
<dbReference type="GO" id="GO:0035267">
    <property type="term" value="C:NuA4 histone acetyltransferase complex"/>
    <property type="evidence" value="ECO:0007669"/>
    <property type="project" value="TreeGrafter"/>
</dbReference>
<dbReference type="InterPro" id="IPR036427">
    <property type="entry name" value="Bromodomain-like_sf"/>
</dbReference>
<dbReference type="CDD" id="cd04369">
    <property type="entry name" value="Bromodomain"/>
    <property type="match status" value="1"/>
</dbReference>
<dbReference type="AlphaFoldDB" id="A0A2A9NWL9"/>
<feature type="compositionally biased region" description="Basic and acidic residues" evidence="3">
    <location>
        <begin position="448"/>
        <end position="460"/>
    </location>
</feature>
<dbReference type="PANTHER" id="PTHR15398">
    <property type="entry name" value="BROMODOMAIN-CONTAINING PROTEIN 8"/>
    <property type="match status" value="1"/>
</dbReference>
<feature type="compositionally biased region" description="Polar residues" evidence="3">
    <location>
        <begin position="155"/>
        <end position="164"/>
    </location>
</feature>
<feature type="region of interest" description="Disordered" evidence="3">
    <location>
        <begin position="438"/>
        <end position="485"/>
    </location>
</feature>
<keyword evidence="1 2" id="KW-0103">Bromodomain</keyword>
<evidence type="ECO:0000259" key="4">
    <source>
        <dbReference type="PROSITE" id="PS50014"/>
    </source>
</evidence>
<organism evidence="5 6">
    <name type="scientific">Amanita thiersii Skay4041</name>
    <dbReference type="NCBI Taxonomy" id="703135"/>
    <lineage>
        <taxon>Eukaryota</taxon>
        <taxon>Fungi</taxon>
        <taxon>Dikarya</taxon>
        <taxon>Basidiomycota</taxon>
        <taxon>Agaricomycotina</taxon>
        <taxon>Agaricomycetes</taxon>
        <taxon>Agaricomycetidae</taxon>
        <taxon>Agaricales</taxon>
        <taxon>Pluteineae</taxon>
        <taxon>Amanitaceae</taxon>
        <taxon>Amanita</taxon>
    </lineage>
</organism>
<dbReference type="PANTHER" id="PTHR15398:SF4">
    <property type="entry name" value="BROMODOMAIN-CONTAINING PROTEIN 8 ISOFORM X1"/>
    <property type="match status" value="1"/>
</dbReference>
<accession>A0A2A9NWL9</accession>
<evidence type="ECO:0000256" key="1">
    <source>
        <dbReference type="ARBA" id="ARBA00023117"/>
    </source>
</evidence>
<reference evidence="5 6" key="1">
    <citation type="submission" date="2014-02" db="EMBL/GenBank/DDBJ databases">
        <title>Transposable element dynamics among asymbiotic and ectomycorrhizal Amanita fungi.</title>
        <authorList>
            <consortium name="DOE Joint Genome Institute"/>
            <person name="Hess J."/>
            <person name="Skrede I."/>
            <person name="Wolfe B."/>
            <person name="LaButti K."/>
            <person name="Ohm R.A."/>
            <person name="Grigoriev I.V."/>
            <person name="Pringle A."/>
        </authorList>
    </citation>
    <scope>NUCLEOTIDE SEQUENCE [LARGE SCALE GENOMIC DNA]</scope>
    <source>
        <strain evidence="5 6">SKay4041</strain>
    </source>
</reference>
<feature type="region of interest" description="Disordered" evidence="3">
    <location>
        <begin position="155"/>
        <end position="208"/>
    </location>
</feature>
<dbReference type="OrthoDB" id="1742084at2759"/>
<feature type="compositionally biased region" description="Basic and acidic residues" evidence="3">
    <location>
        <begin position="192"/>
        <end position="208"/>
    </location>
</feature>